<evidence type="ECO:0000259" key="2">
    <source>
        <dbReference type="Pfam" id="PF05118"/>
    </source>
</evidence>
<dbReference type="AlphaFoldDB" id="A0A7W9W4F7"/>
<sequence>MNFMGVGIGLLAFLGLGVYDLGRNKRVDAAGIKRYFTGNGLFTWLLSPVNTLLDILSLPYINKGIYKLEDLPPSHQAEIKRLIDAAHKENLVEKMAEKIKDNPRTMFFFKWYGQDVKNDIDVPSFHENYKYIKTIGVSVFNKKQSTSKHFGPMRATLRVLYNVNDMKDKTAYIEVGDCFHYWQDEKLFIFDDTLQHQSFNDSDNVRYCLFVDIMRPCLLPGLLSVFVSILCLLLKGVNNVFYKNWKVVKP</sequence>
<accession>A0A7W9W4F7</accession>
<dbReference type="Gene3D" id="2.60.120.330">
    <property type="entry name" value="B-lactam Antibiotic, Isopenicillin N Synthase, Chain"/>
    <property type="match status" value="1"/>
</dbReference>
<reference evidence="3 4" key="1">
    <citation type="submission" date="2020-08" db="EMBL/GenBank/DDBJ databases">
        <title>Genomic Encyclopedia of Type Strains, Phase IV (KMG-IV): sequencing the most valuable type-strain genomes for metagenomic binning, comparative biology and taxonomic classification.</title>
        <authorList>
            <person name="Goeker M."/>
        </authorList>
    </citation>
    <scope>NUCLEOTIDE SEQUENCE [LARGE SCALE GENOMIC DNA]</scope>
    <source>
        <strain evidence="3 4">DSM 23562</strain>
    </source>
</reference>
<evidence type="ECO:0000256" key="1">
    <source>
        <dbReference type="SAM" id="Phobius"/>
    </source>
</evidence>
<keyword evidence="4" id="KW-1185">Reference proteome</keyword>
<feature type="transmembrane region" description="Helical" evidence="1">
    <location>
        <begin position="218"/>
        <end position="237"/>
    </location>
</feature>
<organism evidence="3 4">
    <name type="scientific">Armatimonas rosea</name>
    <dbReference type="NCBI Taxonomy" id="685828"/>
    <lineage>
        <taxon>Bacteria</taxon>
        <taxon>Bacillati</taxon>
        <taxon>Armatimonadota</taxon>
        <taxon>Armatimonadia</taxon>
        <taxon>Armatimonadales</taxon>
        <taxon>Armatimonadaceae</taxon>
        <taxon>Armatimonas</taxon>
    </lineage>
</organism>
<name>A0A7W9W4F7_ARMRO</name>
<dbReference type="EMBL" id="JACHGW010000001">
    <property type="protein sequence ID" value="MBB6049384.1"/>
    <property type="molecule type" value="Genomic_DNA"/>
</dbReference>
<keyword evidence="1" id="KW-0472">Membrane</keyword>
<evidence type="ECO:0000313" key="4">
    <source>
        <dbReference type="Proteomes" id="UP000520814"/>
    </source>
</evidence>
<proteinExistence type="predicted"/>
<dbReference type="Proteomes" id="UP000520814">
    <property type="component" value="Unassembled WGS sequence"/>
</dbReference>
<keyword evidence="1" id="KW-1133">Transmembrane helix</keyword>
<evidence type="ECO:0000313" key="3">
    <source>
        <dbReference type="EMBL" id="MBB6049384.1"/>
    </source>
</evidence>
<dbReference type="InterPro" id="IPR007803">
    <property type="entry name" value="Asp/Arg/Pro-Hydrxlase"/>
</dbReference>
<protein>
    <submittedName>
        <fullName evidence="3">Beta-hydroxylase</fullName>
        <ecNumber evidence="3">1.14.11.-</ecNumber>
    </submittedName>
</protein>
<comment type="caution">
    <text evidence="3">The sequence shown here is derived from an EMBL/GenBank/DDBJ whole genome shotgun (WGS) entry which is preliminary data.</text>
</comment>
<dbReference type="Pfam" id="PF05118">
    <property type="entry name" value="Asp_Arg_Hydrox"/>
    <property type="match status" value="1"/>
</dbReference>
<keyword evidence="3" id="KW-0560">Oxidoreductase</keyword>
<gene>
    <name evidence="3" type="ORF">HNQ39_001146</name>
</gene>
<dbReference type="EC" id="1.14.11.-" evidence="3"/>
<feature type="domain" description="Aspartyl/asparaginy/proline hydroxylase" evidence="2">
    <location>
        <begin position="78"/>
        <end position="216"/>
    </location>
</feature>
<keyword evidence="1" id="KW-0812">Transmembrane</keyword>
<dbReference type="RefSeq" id="WP_184192992.1">
    <property type="nucleotide sequence ID" value="NZ_JACHGW010000001.1"/>
</dbReference>
<dbReference type="InterPro" id="IPR027443">
    <property type="entry name" value="IPNS-like_sf"/>
</dbReference>
<dbReference type="GO" id="GO:0016491">
    <property type="term" value="F:oxidoreductase activity"/>
    <property type="evidence" value="ECO:0007669"/>
    <property type="project" value="UniProtKB-KW"/>
</dbReference>